<dbReference type="EMBL" id="QGNW01000201">
    <property type="protein sequence ID" value="RVW85775.1"/>
    <property type="molecule type" value="Genomic_DNA"/>
</dbReference>
<dbReference type="FunFam" id="3.40.50.720:FF:000022">
    <property type="entry name" value="Cinnamyl alcohol dehydrogenase"/>
    <property type="match status" value="1"/>
</dbReference>
<dbReference type="SMART" id="SM00829">
    <property type="entry name" value="PKS_ER"/>
    <property type="match status" value="1"/>
</dbReference>
<dbReference type="Gene3D" id="3.90.180.10">
    <property type="entry name" value="Medium-chain alcohol dehydrogenases, catalytic domain"/>
    <property type="match status" value="1"/>
</dbReference>
<dbReference type="InterPro" id="IPR036291">
    <property type="entry name" value="NAD(P)-bd_dom_sf"/>
</dbReference>
<dbReference type="Gene3D" id="3.40.50.720">
    <property type="entry name" value="NAD(P)-binding Rossmann-like Domain"/>
    <property type="match status" value="1"/>
</dbReference>
<organism evidence="7 8">
    <name type="scientific">Vitis vinifera</name>
    <name type="common">Grape</name>
    <dbReference type="NCBI Taxonomy" id="29760"/>
    <lineage>
        <taxon>Eukaryota</taxon>
        <taxon>Viridiplantae</taxon>
        <taxon>Streptophyta</taxon>
        <taxon>Embryophyta</taxon>
        <taxon>Tracheophyta</taxon>
        <taxon>Spermatophyta</taxon>
        <taxon>Magnoliopsida</taxon>
        <taxon>eudicotyledons</taxon>
        <taxon>Gunneridae</taxon>
        <taxon>Pentapetalae</taxon>
        <taxon>rosids</taxon>
        <taxon>Vitales</taxon>
        <taxon>Vitaceae</taxon>
        <taxon>Viteae</taxon>
        <taxon>Vitis</taxon>
    </lineage>
</organism>
<dbReference type="Pfam" id="PF08240">
    <property type="entry name" value="ADH_N"/>
    <property type="match status" value="1"/>
</dbReference>
<dbReference type="Pfam" id="PF00107">
    <property type="entry name" value="ADH_zinc_N"/>
    <property type="match status" value="1"/>
</dbReference>
<evidence type="ECO:0000259" key="6">
    <source>
        <dbReference type="SMART" id="SM00829"/>
    </source>
</evidence>
<dbReference type="InterPro" id="IPR020843">
    <property type="entry name" value="ER"/>
</dbReference>
<dbReference type="SUPFAM" id="SSF51735">
    <property type="entry name" value="NAD(P)-binding Rossmann-fold domains"/>
    <property type="match status" value="1"/>
</dbReference>
<reference evidence="7 8" key="1">
    <citation type="journal article" date="2018" name="PLoS Genet.">
        <title>Population sequencing reveals clonal diversity and ancestral inbreeding in the grapevine cultivar Chardonnay.</title>
        <authorList>
            <person name="Roach M.J."/>
            <person name="Johnson D.L."/>
            <person name="Bohlmann J."/>
            <person name="van Vuuren H.J."/>
            <person name="Jones S.J."/>
            <person name="Pretorius I.S."/>
            <person name="Schmidt S.A."/>
            <person name="Borneman A.R."/>
        </authorList>
    </citation>
    <scope>NUCLEOTIDE SEQUENCE [LARGE SCALE GENOMIC DNA]</scope>
    <source>
        <strain evidence="8">cv. Chardonnay</strain>
        <tissue evidence="7">Leaf</tissue>
    </source>
</reference>
<evidence type="ECO:0000313" key="8">
    <source>
        <dbReference type="Proteomes" id="UP000288805"/>
    </source>
</evidence>
<dbReference type="Proteomes" id="UP000288805">
    <property type="component" value="Unassembled WGS sequence"/>
</dbReference>
<evidence type="ECO:0000256" key="3">
    <source>
        <dbReference type="ARBA" id="ARBA00022723"/>
    </source>
</evidence>
<dbReference type="CDD" id="cd05283">
    <property type="entry name" value="CAD1"/>
    <property type="match status" value="1"/>
</dbReference>
<evidence type="ECO:0000256" key="2">
    <source>
        <dbReference type="ARBA" id="ARBA00008072"/>
    </source>
</evidence>
<keyword evidence="4" id="KW-0862">Zinc</keyword>
<dbReference type="GO" id="GO:0046872">
    <property type="term" value="F:metal ion binding"/>
    <property type="evidence" value="ECO:0007669"/>
    <property type="project" value="UniProtKB-KW"/>
</dbReference>
<comment type="caution">
    <text evidence="7">The sequence shown here is derived from an EMBL/GenBank/DDBJ whole genome shotgun (WGS) entry which is preliminary data.</text>
</comment>
<feature type="domain" description="Enoyl reductase (ER)" evidence="6">
    <location>
        <begin position="23"/>
        <end position="357"/>
    </location>
</feature>
<evidence type="ECO:0000256" key="1">
    <source>
        <dbReference type="ARBA" id="ARBA00001947"/>
    </source>
</evidence>
<evidence type="ECO:0000313" key="7">
    <source>
        <dbReference type="EMBL" id="RVW85775.1"/>
    </source>
</evidence>
<keyword evidence="5" id="KW-0560">Oxidoreductase</keyword>
<evidence type="ECO:0000256" key="4">
    <source>
        <dbReference type="ARBA" id="ARBA00022833"/>
    </source>
</evidence>
<evidence type="ECO:0000256" key="5">
    <source>
        <dbReference type="ARBA" id="ARBA00023002"/>
    </source>
</evidence>
<comment type="similarity">
    <text evidence="2">Belongs to the zinc-containing alcohol dehydrogenase family.</text>
</comment>
<proteinExistence type="inferred from homology"/>
<name>A0A438HMQ7_VITVI</name>
<accession>A0A438HMQ7</accession>
<dbReference type="AlphaFoldDB" id="A0A438HMQ7"/>
<dbReference type="InterPro" id="IPR013149">
    <property type="entry name" value="ADH-like_C"/>
</dbReference>
<keyword evidence="3" id="KW-0479">Metal-binding</keyword>
<sequence length="357" mass="38819">MVKSPEEEHPQKAFGWAARDPSGTLSPFHFSRRENGDEDVTVKILYCGVCHSDLHSLRMNGGSQVSYTEEGIGVCGLGRASRHEIVGIVIQLGNNVKKFKMGDRVGVGVLVGSCKTCETCQQDLENYCPSMIFTYNSTSQDGTRTYGGYSDIVVVDQRYVLRIPDNMPLDAGAPLLCAGITVYSPMKYYGMIRARQTFGSGRLGGLGHVAVKLGKAFGLKVTVISTSPNKEDEAINKLGADCFLVSTNPEKVQVCRVALGTMDYIIDTVSAIHSLGPLLAMLKLNGKLITVGLPDKPLELPIFPLVMGRKLIGGSDIGGIKETQEMLDFCAKHNITADIELIQMDYINTAMKRAFQI</sequence>
<protein>
    <submittedName>
        <fullName evidence="7">Putative cinnamyl alcohol dehydrogenase 9</fullName>
    </submittedName>
</protein>
<dbReference type="PANTHER" id="PTHR42683">
    <property type="entry name" value="ALDEHYDE REDUCTASE"/>
    <property type="match status" value="1"/>
</dbReference>
<dbReference type="InterPro" id="IPR011032">
    <property type="entry name" value="GroES-like_sf"/>
</dbReference>
<dbReference type="InterPro" id="IPR013154">
    <property type="entry name" value="ADH-like_N"/>
</dbReference>
<dbReference type="GO" id="GO:0016616">
    <property type="term" value="F:oxidoreductase activity, acting on the CH-OH group of donors, NAD or NADP as acceptor"/>
    <property type="evidence" value="ECO:0007669"/>
    <property type="project" value="InterPro"/>
</dbReference>
<comment type="cofactor">
    <cofactor evidence="1">
        <name>Zn(2+)</name>
        <dbReference type="ChEBI" id="CHEBI:29105"/>
    </cofactor>
</comment>
<gene>
    <name evidence="7" type="primary">CAD9_2</name>
    <name evidence="7" type="ORF">CK203_033392</name>
</gene>
<dbReference type="InterPro" id="IPR047109">
    <property type="entry name" value="CAD-like"/>
</dbReference>
<dbReference type="SUPFAM" id="SSF50129">
    <property type="entry name" value="GroES-like"/>
    <property type="match status" value="1"/>
</dbReference>